<feature type="binding site" evidence="3">
    <location>
        <position position="164"/>
    </location>
    <ligand>
        <name>Zn(2+)</name>
        <dbReference type="ChEBI" id="CHEBI:29105"/>
    </ligand>
</feature>
<dbReference type="GO" id="GO:0016787">
    <property type="term" value="F:hydrolase activity"/>
    <property type="evidence" value="ECO:0007669"/>
    <property type="project" value="UniProtKB-KW"/>
</dbReference>
<dbReference type="GO" id="GO:0070403">
    <property type="term" value="F:NAD+ binding"/>
    <property type="evidence" value="ECO:0007669"/>
    <property type="project" value="InterPro"/>
</dbReference>
<dbReference type="EMBL" id="VOAH01000008">
    <property type="protein sequence ID" value="TVP40351.1"/>
    <property type="molecule type" value="Genomic_DNA"/>
</dbReference>
<feature type="binding site" evidence="3">
    <location>
        <position position="141"/>
    </location>
    <ligand>
        <name>Zn(2+)</name>
        <dbReference type="ChEBI" id="CHEBI:29105"/>
    </ligand>
</feature>
<keyword evidence="5" id="KW-0378">Hydrolase</keyword>
<evidence type="ECO:0000256" key="3">
    <source>
        <dbReference type="PROSITE-ProRule" id="PRU00236"/>
    </source>
</evidence>
<dbReference type="GO" id="GO:0017136">
    <property type="term" value="F:histone deacetylase activity, NAD-dependent"/>
    <property type="evidence" value="ECO:0007669"/>
    <property type="project" value="TreeGrafter"/>
</dbReference>
<dbReference type="GO" id="GO:0046872">
    <property type="term" value="F:metal ion binding"/>
    <property type="evidence" value="ECO:0007669"/>
    <property type="project" value="UniProtKB-KW"/>
</dbReference>
<organism evidence="5 6">
    <name type="scientific">Candidatus Nitrosocosmicus arcticus</name>
    <dbReference type="NCBI Taxonomy" id="2035267"/>
    <lineage>
        <taxon>Archaea</taxon>
        <taxon>Nitrososphaerota</taxon>
        <taxon>Nitrososphaeria</taxon>
        <taxon>Nitrososphaerales</taxon>
        <taxon>Nitrososphaeraceae</taxon>
        <taxon>Candidatus Nitrosocosmicus</taxon>
    </lineage>
</organism>
<keyword evidence="3" id="KW-0479">Metal-binding</keyword>
<dbReference type="PANTHER" id="PTHR11085">
    <property type="entry name" value="NAD-DEPENDENT PROTEIN DEACYLASE SIRTUIN-5, MITOCHONDRIAL-RELATED"/>
    <property type="match status" value="1"/>
</dbReference>
<dbReference type="SUPFAM" id="SSF52467">
    <property type="entry name" value="DHS-like NAD/FAD-binding domain"/>
    <property type="match status" value="1"/>
</dbReference>
<protein>
    <submittedName>
        <fullName evidence="5">NAD-dependent protein deacylase</fullName>
        <ecNumber evidence="5">3.5.1.-</ecNumber>
    </submittedName>
</protein>
<feature type="domain" description="Deacetylase sirtuin-type" evidence="4">
    <location>
        <begin position="7"/>
        <end position="259"/>
    </location>
</feature>
<evidence type="ECO:0000259" key="4">
    <source>
        <dbReference type="PROSITE" id="PS50305"/>
    </source>
</evidence>
<evidence type="ECO:0000256" key="1">
    <source>
        <dbReference type="ARBA" id="ARBA00022679"/>
    </source>
</evidence>
<dbReference type="Gene3D" id="3.40.50.1220">
    <property type="entry name" value="TPP-binding domain"/>
    <property type="match status" value="1"/>
</dbReference>
<gene>
    <name evidence="5" type="ORF">NARC_80077</name>
</gene>
<dbReference type="AlphaFoldDB" id="A0A557SUU2"/>
<keyword evidence="1" id="KW-0808">Transferase</keyword>
<dbReference type="InterPro" id="IPR029035">
    <property type="entry name" value="DHS-like_NAD/FAD-binding_dom"/>
</dbReference>
<keyword evidence="6" id="KW-1185">Reference proteome</keyword>
<feature type="active site" description="Proton acceptor" evidence="3">
    <location>
        <position position="130"/>
    </location>
</feature>
<feature type="binding site" evidence="3">
    <location>
        <position position="167"/>
    </location>
    <ligand>
        <name>Zn(2+)</name>
        <dbReference type="ChEBI" id="CHEBI:29105"/>
    </ligand>
</feature>
<evidence type="ECO:0000313" key="5">
    <source>
        <dbReference type="EMBL" id="TVP40351.1"/>
    </source>
</evidence>
<sequence length="259" mass="29562">MSKGGIQGDYIKDVAQIRKIIKESENFVFFTGAGISRESGIPTFRDKDGLWKKYDPSKLASRTAFISNPKLVWDFFYSRQRLVCQAECNDAHSAIERFEKTIQERSCWVITQNIDRLHQRAGSQNVIELHGNIFGVLCIECGKREQYNHDNFFNNFSEEKIPICTSCNNILKPDVVLFEEQLPPDEWRQAVQLSSECDVMFIIGSSLNVSPANTLPYHALKNQAVLIEINPNVTEMTSIMDFSLRESAPNILSKIFDLV</sequence>
<dbReference type="Proteomes" id="UP000315289">
    <property type="component" value="Unassembled WGS sequence"/>
</dbReference>
<evidence type="ECO:0000313" key="6">
    <source>
        <dbReference type="Proteomes" id="UP000315289"/>
    </source>
</evidence>
<feature type="binding site" evidence="3">
    <location>
        <position position="138"/>
    </location>
    <ligand>
        <name>Zn(2+)</name>
        <dbReference type="ChEBI" id="CHEBI:29105"/>
    </ligand>
</feature>
<accession>A0A557SUU2</accession>
<dbReference type="RefSeq" id="WP_144731526.1">
    <property type="nucleotide sequence ID" value="NZ_ML675584.1"/>
</dbReference>
<dbReference type="Gene3D" id="3.30.1600.10">
    <property type="entry name" value="SIR2/SIRT2 'Small Domain"/>
    <property type="match status" value="1"/>
</dbReference>
<dbReference type="Pfam" id="PF02146">
    <property type="entry name" value="SIR2"/>
    <property type="match status" value="1"/>
</dbReference>
<dbReference type="PANTHER" id="PTHR11085:SF10">
    <property type="entry name" value="NAD-DEPENDENT PROTEIN DEACYLASE SIRTUIN-5, MITOCHONDRIAL-RELATED"/>
    <property type="match status" value="1"/>
</dbReference>
<name>A0A557SUU2_9ARCH</name>
<dbReference type="InterPro" id="IPR026590">
    <property type="entry name" value="Ssirtuin_cat_dom"/>
</dbReference>
<dbReference type="EC" id="3.5.1.-" evidence="5"/>
<reference evidence="5 6" key="1">
    <citation type="journal article" date="2019" name="Front. Microbiol.">
        <title>Ammonia Oxidation by the Arctic Terrestrial Thaumarchaeote Candidatus Nitrosocosmicus arcticus Is Stimulated by Increasing Temperatures.</title>
        <authorList>
            <person name="Alves R.J.E."/>
            <person name="Kerou M."/>
            <person name="Zappe A."/>
            <person name="Bittner R."/>
            <person name="Abby S.S."/>
            <person name="Schmidt H.A."/>
            <person name="Pfeifer K."/>
            <person name="Schleper C."/>
        </authorList>
    </citation>
    <scope>NUCLEOTIDE SEQUENCE [LARGE SCALE GENOMIC DNA]</scope>
    <source>
        <strain evidence="5 6">Kfb</strain>
    </source>
</reference>
<dbReference type="OrthoDB" id="728at2157"/>
<dbReference type="InterPro" id="IPR050134">
    <property type="entry name" value="NAD-dep_sirtuin_deacylases"/>
</dbReference>
<evidence type="ECO:0000256" key="2">
    <source>
        <dbReference type="ARBA" id="ARBA00023027"/>
    </source>
</evidence>
<comment type="caution">
    <text evidence="5">The sequence shown here is derived from an EMBL/GenBank/DDBJ whole genome shotgun (WGS) entry which is preliminary data.</text>
</comment>
<dbReference type="PROSITE" id="PS50305">
    <property type="entry name" value="SIRTUIN"/>
    <property type="match status" value="1"/>
</dbReference>
<dbReference type="InterPro" id="IPR026591">
    <property type="entry name" value="Sirtuin_cat_small_dom_sf"/>
</dbReference>
<proteinExistence type="predicted"/>
<dbReference type="NCBIfam" id="NF001753">
    <property type="entry name" value="PRK00481.1-3"/>
    <property type="match status" value="1"/>
</dbReference>
<keyword evidence="2" id="KW-0520">NAD</keyword>
<dbReference type="InterPro" id="IPR003000">
    <property type="entry name" value="Sirtuin"/>
</dbReference>
<keyword evidence="3" id="KW-0862">Zinc</keyword>